<gene>
    <name evidence="2" type="ORF">NCTC13316_00061</name>
</gene>
<keyword evidence="1" id="KW-0175">Coiled coil</keyword>
<dbReference type="AlphaFoldDB" id="A0A378JFF4"/>
<dbReference type="RefSeq" id="WP_115329473.1">
    <property type="nucleotide sequence ID" value="NZ_CAAAHP010000003.1"/>
</dbReference>
<keyword evidence="3" id="KW-1185">Reference proteome</keyword>
<dbReference type="EMBL" id="UGOD01000001">
    <property type="protein sequence ID" value="STX49996.1"/>
    <property type="molecule type" value="Genomic_DNA"/>
</dbReference>
<protein>
    <submittedName>
        <fullName evidence="2">Uncharacterized protein</fullName>
    </submittedName>
</protein>
<organism evidence="2 3">
    <name type="scientific">Legionella busanensis</name>
    <dbReference type="NCBI Taxonomy" id="190655"/>
    <lineage>
        <taxon>Bacteria</taxon>
        <taxon>Pseudomonadati</taxon>
        <taxon>Pseudomonadota</taxon>
        <taxon>Gammaproteobacteria</taxon>
        <taxon>Legionellales</taxon>
        <taxon>Legionellaceae</taxon>
        <taxon>Legionella</taxon>
    </lineage>
</organism>
<name>A0A378JFF4_9GAMM</name>
<evidence type="ECO:0000313" key="3">
    <source>
        <dbReference type="Proteomes" id="UP000254794"/>
    </source>
</evidence>
<proteinExistence type="predicted"/>
<reference evidence="2 3" key="1">
    <citation type="submission" date="2018-06" db="EMBL/GenBank/DDBJ databases">
        <authorList>
            <consortium name="Pathogen Informatics"/>
            <person name="Doyle S."/>
        </authorList>
    </citation>
    <scope>NUCLEOTIDE SEQUENCE [LARGE SCALE GENOMIC DNA]</scope>
    <source>
        <strain evidence="2 3">NCTC13316</strain>
    </source>
</reference>
<evidence type="ECO:0000256" key="1">
    <source>
        <dbReference type="SAM" id="Coils"/>
    </source>
</evidence>
<dbReference type="Proteomes" id="UP000254794">
    <property type="component" value="Unassembled WGS sequence"/>
</dbReference>
<accession>A0A378JFF4</accession>
<sequence length="231" mass="26863">MISKEKRRGDDPEKIHSLQLKEKKLLQLMKPERFAEIHHTIREHIKWVDVIKLTRYASVKQESEEEFEKGLLRANKSQSLPRTNHPQRFFSSTDGNLTERERKVIERNMQKIKLLREMASSTPESDVPTRVKIESWKKIEAEIEKLESKNETILSKAGMSSKSPAIGVIENQIHYLKEGIRGVSLEGKSKVSLEKVSKHLEVVKEQIETLRVEIDKYREDANTSRQISQPI</sequence>
<feature type="coiled-coil region" evidence="1">
    <location>
        <begin position="193"/>
        <end position="220"/>
    </location>
</feature>
<evidence type="ECO:0000313" key="2">
    <source>
        <dbReference type="EMBL" id="STX49996.1"/>
    </source>
</evidence>